<keyword evidence="2" id="KW-1185">Reference proteome</keyword>
<gene>
    <name evidence="1" type="ORF">B879_02563</name>
</gene>
<dbReference type="EMBL" id="AMGM01000040">
    <property type="protein sequence ID" value="EKB48851.1"/>
    <property type="molecule type" value="Genomic_DNA"/>
</dbReference>
<dbReference type="CDD" id="cd10801">
    <property type="entry name" value="LamB_YcsF_like_1"/>
    <property type="match status" value="1"/>
</dbReference>
<dbReference type="InterPro" id="IPR005501">
    <property type="entry name" value="LamB/YcsF/PxpA-like"/>
</dbReference>
<dbReference type="AlphaFoldDB" id="K1L261"/>
<dbReference type="PANTHER" id="PTHR30292">
    <property type="entry name" value="UNCHARACTERIZED PROTEIN YBGL-RELATED"/>
    <property type="match status" value="1"/>
</dbReference>
<dbReference type="OrthoDB" id="9773478at2"/>
<accession>K1L261</accession>
<sequence length="235" mass="26642">MDINCDLGEGLDNDAGLMPYLDSCNIACGGHAGDQESMRKTIRLAKIFHVKAGAHPSYPDKKHFGRKVMDISLPVLETQLIQQVEQLFQICEEEGYALSHIKPHGALYNELAKNHELSLMFCELMKKKFPNYTLYCPPHSIIESIAREKHIPLMLEVFADRNYNVDYSLVNRILPDAVLTNPDEALAHVRRIVTEKKIKTISGLYLPIYADTICIHGDNPIALEILKLIRKNLTF</sequence>
<dbReference type="NCBIfam" id="NF003816">
    <property type="entry name" value="PRK05406.1-5"/>
    <property type="match status" value="1"/>
</dbReference>
<dbReference type="PANTHER" id="PTHR30292:SF0">
    <property type="entry name" value="5-OXOPROLINASE SUBUNIT A"/>
    <property type="match status" value="1"/>
</dbReference>
<comment type="caution">
    <text evidence="1">The sequence shown here is derived from an EMBL/GenBank/DDBJ whole genome shotgun (WGS) entry which is preliminary data.</text>
</comment>
<dbReference type="Gene3D" id="3.20.20.370">
    <property type="entry name" value="Glycoside hydrolase/deacetylase"/>
    <property type="match status" value="1"/>
</dbReference>
<dbReference type="InterPro" id="IPR011330">
    <property type="entry name" value="Glyco_hydro/deAcase_b/a-brl"/>
</dbReference>
<evidence type="ECO:0000313" key="2">
    <source>
        <dbReference type="Proteomes" id="UP000004478"/>
    </source>
</evidence>
<dbReference type="PATRIC" id="fig|1225176.3.peg.2729"/>
<dbReference type="Proteomes" id="UP000004478">
    <property type="component" value="Unassembled WGS sequence"/>
</dbReference>
<dbReference type="Pfam" id="PF03746">
    <property type="entry name" value="LamB_YcsF"/>
    <property type="match status" value="1"/>
</dbReference>
<dbReference type="GO" id="GO:0005975">
    <property type="term" value="P:carbohydrate metabolic process"/>
    <property type="evidence" value="ECO:0007669"/>
    <property type="project" value="InterPro"/>
</dbReference>
<name>K1L261_CECL9</name>
<dbReference type="SUPFAM" id="SSF88713">
    <property type="entry name" value="Glycoside hydrolase/deacetylase"/>
    <property type="match status" value="1"/>
</dbReference>
<dbReference type="NCBIfam" id="NF003814">
    <property type="entry name" value="PRK05406.1-3"/>
    <property type="match status" value="1"/>
</dbReference>
<evidence type="ECO:0000313" key="1">
    <source>
        <dbReference type="EMBL" id="EKB48851.1"/>
    </source>
</evidence>
<dbReference type="RefSeq" id="WP_009185587.1">
    <property type="nucleotide sequence ID" value="NZ_AMGM01000040.1"/>
</dbReference>
<protein>
    <recommendedName>
        <fullName evidence="3">LamB/YcsF family protein</fullName>
    </recommendedName>
</protein>
<evidence type="ECO:0008006" key="3">
    <source>
        <dbReference type="Google" id="ProtNLM"/>
    </source>
</evidence>
<reference evidence="1 2" key="1">
    <citation type="journal article" date="2012" name="J. Bacteriol.">
        <title>Draft Genome Sequence of Cecembia lonarensis Strain LW9T, Isolated from Lonar Lake, a Haloalkaline Lake in India.</title>
        <authorList>
            <person name="Shivaji S."/>
            <person name="Ara S."/>
            <person name="Singh A."/>
            <person name="Pinnaka A.K."/>
        </authorList>
    </citation>
    <scope>NUCLEOTIDE SEQUENCE [LARGE SCALE GENOMIC DNA]</scope>
    <source>
        <strain evidence="1 2">LW9</strain>
    </source>
</reference>
<organism evidence="1 2">
    <name type="scientific">Cecembia lonarensis (strain CCUG 58316 / KCTC 22772 / LW9)</name>
    <dbReference type="NCBI Taxonomy" id="1225176"/>
    <lineage>
        <taxon>Bacteria</taxon>
        <taxon>Pseudomonadati</taxon>
        <taxon>Bacteroidota</taxon>
        <taxon>Cytophagia</taxon>
        <taxon>Cytophagales</taxon>
        <taxon>Cyclobacteriaceae</taxon>
        <taxon>Cecembia</taxon>
    </lineage>
</organism>
<proteinExistence type="predicted"/>